<evidence type="ECO:0000256" key="5">
    <source>
        <dbReference type="ARBA" id="ARBA00022692"/>
    </source>
</evidence>
<evidence type="ECO:0000256" key="3">
    <source>
        <dbReference type="ARBA" id="ARBA00022519"/>
    </source>
</evidence>
<comment type="caution">
    <text evidence="10">The sequence shown here is derived from an EMBL/GenBank/DDBJ whole genome shotgun (WGS) entry which is preliminary data.</text>
</comment>
<dbReference type="Proteomes" id="UP000252733">
    <property type="component" value="Unassembled WGS sequence"/>
</dbReference>
<dbReference type="RefSeq" id="WP_114437282.1">
    <property type="nucleotide sequence ID" value="NZ_QPIZ01000015.1"/>
</dbReference>
<keyword evidence="7 9" id="KW-1133">Transmembrane helix</keyword>
<dbReference type="AlphaFoldDB" id="A0A368UUQ1"/>
<feature type="transmembrane region" description="Helical" evidence="9">
    <location>
        <begin position="286"/>
        <end position="306"/>
    </location>
</feature>
<evidence type="ECO:0000313" key="11">
    <source>
        <dbReference type="Proteomes" id="UP000252733"/>
    </source>
</evidence>
<dbReference type="Pfam" id="PF06379">
    <property type="entry name" value="RhaT"/>
    <property type="match status" value="1"/>
</dbReference>
<feature type="transmembrane region" description="Helical" evidence="9">
    <location>
        <begin position="318"/>
        <end position="337"/>
    </location>
</feature>
<dbReference type="InterPro" id="IPR004673">
    <property type="entry name" value="L-rhamnose-proton_sym_RhaT"/>
</dbReference>
<dbReference type="GO" id="GO:0015153">
    <property type="term" value="F:rhamnose transmembrane transporter activity"/>
    <property type="evidence" value="ECO:0007669"/>
    <property type="project" value="InterPro"/>
</dbReference>
<feature type="transmembrane region" description="Helical" evidence="9">
    <location>
        <begin position="256"/>
        <end position="274"/>
    </location>
</feature>
<feature type="transmembrane region" description="Helical" evidence="9">
    <location>
        <begin position="172"/>
        <end position="191"/>
    </location>
</feature>
<keyword evidence="4" id="KW-0762">Sugar transport</keyword>
<evidence type="ECO:0000313" key="10">
    <source>
        <dbReference type="EMBL" id="RCW32522.1"/>
    </source>
</evidence>
<dbReference type="GO" id="GO:0016020">
    <property type="term" value="C:membrane"/>
    <property type="evidence" value="ECO:0007669"/>
    <property type="project" value="InterPro"/>
</dbReference>
<organism evidence="10 11">
    <name type="scientific">Marinilabilia salmonicolor</name>
    <dbReference type="NCBI Taxonomy" id="989"/>
    <lineage>
        <taxon>Bacteria</taxon>
        <taxon>Pseudomonadati</taxon>
        <taxon>Bacteroidota</taxon>
        <taxon>Bacteroidia</taxon>
        <taxon>Marinilabiliales</taxon>
        <taxon>Marinilabiliaceae</taxon>
        <taxon>Marinilabilia</taxon>
    </lineage>
</organism>
<feature type="transmembrane region" description="Helical" evidence="9">
    <location>
        <begin position="99"/>
        <end position="121"/>
    </location>
</feature>
<feature type="transmembrane region" description="Helical" evidence="9">
    <location>
        <begin position="127"/>
        <end position="151"/>
    </location>
</feature>
<evidence type="ECO:0000256" key="9">
    <source>
        <dbReference type="SAM" id="Phobius"/>
    </source>
</evidence>
<keyword evidence="11" id="KW-1185">Reference proteome</keyword>
<evidence type="ECO:0000256" key="7">
    <source>
        <dbReference type="ARBA" id="ARBA00022989"/>
    </source>
</evidence>
<proteinExistence type="predicted"/>
<evidence type="ECO:0000256" key="1">
    <source>
        <dbReference type="ARBA" id="ARBA00022448"/>
    </source>
</evidence>
<feature type="transmembrane region" description="Helical" evidence="9">
    <location>
        <begin position="36"/>
        <end position="54"/>
    </location>
</feature>
<evidence type="ECO:0000256" key="4">
    <source>
        <dbReference type="ARBA" id="ARBA00022597"/>
    </source>
</evidence>
<evidence type="ECO:0000256" key="2">
    <source>
        <dbReference type="ARBA" id="ARBA00022475"/>
    </source>
</evidence>
<feature type="transmembrane region" description="Helical" evidence="9">
    <location>
        <begin position="6"/>
        <end position="24"/>
    </location>
</feature>
<reference evidence="10 11" key="1">
    <citation type="submission" date="2018-07" db="EMBL/GenBank/DDBJ databases">
        <title>Freshwater and sediment microbial communities from various areas in North America, analyzing microbe dynamics in response to fracking.</title>
        <authorList>
            <person name="Lamendella R."/>
        </authorList>
    </citation>
    <scope>NUCLEOTIDE SEQUENCE [LARGE SCALE GENOMIC DNA]</scope>
    <source>
        <strain evidence="10 11">160A</strain>
    </source>
</reference>
<dbReference type="EMBL" id="QPIZ01000015">
    <property type="protein sequence ID" value="RCW32522.1"/>
    <property type="molecule type" value="Genomic_DNA"/>
</dbReference>
<accession>A0A368UUQ1</accession>
<gene>
    <name evidence="10" type="ORF">DFO77_11567</name>
</gene>
<keyword evidence="5 9" id="KW-0812">Transmembrane</keyword>
<keyword evidence="6" id="KW-0769">Symport</keyword>
<keyword evidence="2" id="KW-1003">Cell membrane</keyword>
<sequence length="339" mass="36828">MSAMQGILLMAIGSLGASSFYVPFKKVKVWAWESYWIMQGVAAWLVAPLLFAWFTIPDGALFQVLADAPDKPKWLAIMFGALWGIGGLTFGLSIRYLGVALGQSIALGLTAAFGTLVPPMVNPDSSLSWVLILGVSICVAGIAVIGYAGALKNKSMTEEQRKAAVSEFALKKGILIAILAGVMSACFNFGLEAGKPIEVVAQSYGTNSLFLKNPTLVFILWGGFVTNALYCFFLNIKKGTYRDYFQSGGKVFFNNLFFTFLAGFLWFLQFHFLGMGQSKLPPELSVYGWSILMALNISFSNVWGIILKEWKGANRATMVLLVVGIIVLVASTFVVNIPS</sequence>
<keyword evidence="1" id="KW-0813">Transport</keyword>
<keyword evidence="3" id="KW-0997">Cell inner membrane</keyword>
<protein>
    <submittedName>
        <fullName evidence="10">L-rhamnose-H+ transport protein</fullName>
    </submittedName>
</protein>
<evidence type="ECO:0000256" key="8">
    <source>
        <dbReference type="ARBA" id="ARBA00023136"/>
    </source>
</evidence>
<feature type="transmembrane region" description="Helical" evidence="9">
    <location>
        <begin position="74"/>
        <end position="92"/>
    </location>
</feature>
<keyword evidence="8 9" id="KW-0472">Membrane</keyword>
<evidence type="ECO:0000256" key="6">
    <source>
        <dbReference type="ARBA" id="ARBA00022847"/>
    </source>
</evidence>
<dbReference type="GO" id="GO:0015293">
    <property type="term" value="F:symporter activity"/>
    <property type="evidence" value="ECO:0007669"/>
    <property type="project" value="UniProtKB-KW"/>
</dbReference>
<name>A0A368UUQ1_9BACT</name>
<feature type="transmembrane region" description="Helical" evidence="9">
    <location>
        <begin position="216"/>
        <end position="236"/>
    </location>
</feature>